<keyword evidence="1" id="KW-0378">Hydrolase</keyword>
<name>A0A2U8E4Y5_9BACT</name>
<feature type="chain" id="PRO_5016095892" description="BD-FAE-like domain-containing protein" evidence="2">
    <location>
        <begin position="22"/>
        <end position="305"/>
    </location>
</feature>
<dbReference type="OrthoDB" id="9794725at2"/>
<dbReference type="PANTHER" id="PTHR48081:SF6">
    <property type="entry name" value="PEPTIDASE S9 PROLYL OLIGOPEPTIDASE CATALYTIC DOMAIN-CONTAINING PROTEIN"/>
    <property type="match status" value="1"/>
</dbReference>
<accession>A0A2U8E4Y5</accession>
<gene>
    <name evidence="4" type="ORF">CKA38_12275</name>
</gene>
<dbReference type="SUPFAM" id="SSF53474">
    <property type="entry name" value="alpha/beta-Hydrolases"/>
    <property type="match status" value="1"/>
</dbReference>
<sequence>MKKHIRKLSVALLLPITLAAAGPAVIPLWPEGVPGLRADAAPDKDTPTSSSVIHTPTMLFYPAPKKKATGTAIVVCPGGGYARLSMENEGRNVAQWLNSIGVSAFVLKYRLKEYGQPAPLRDVLRALRTVRSKAAEFGVNPDRVGVLGFSAGGHLASTATTLYAHPDGKTGAAIDEVSARPDFSVLVYPVISMRGIAHKGSRENLIGKTPSSKLVGLYSTDEQITKDTPPVFLVSGTDDKTVPVENSVRFYLALRKAGVPAEMHLYQNARHGFGMKPDMGPPSGWPVRCEEWMRHNGWLTISRSR</sequence>
<evidence type="ECO:0000313" key="4">
    <source>
        <dbReference type="EMBL" id="AWI09923.1"/>
    </source>
</evidence>
<dbReference type="RefSeq" id="WP_108825737.1">
    <property type="nucleotide sequence ID" value="NZ_CP023004.1"/>
</dbReference>
<dbReference type="GO" id="GO:0016787">
    <property type="term" value="F:hydrolase activity"/>
    <property type="evidence" value="ECO:0007669"/>
    <property type="project" value="UniProtKB-KW"/>
</dbReference>
<dbReference type="KEGG" id="elut:CKA38_12275"/>
<dbReference type="InterPro" id="IPR029058">
    <property type="entry name" value="AB_hydrolase_fold"/>
</dbReference>
<evidence type="ECO:0000256" key="1">
    <source>
        <dbReference type="ARBA" id="ARBA00022801"/>
    </source>
</evidence>
<proteinExistence type="predicted"/>
<keyword evidence="2" id="KW-0732">Signal</keyword>
<dbReference type="PANTHER" id="PTHR48081">
    <property type="entry name" value="AB HYDROLASE SUPERFAMILY PROTEIN C4A8.06C"/>
    <property type="match status" value="1"/>
</dbReference>
<organism evidence="4 5">
    <name type="scientific">Ereboglobus luteus</name>
    <dbReference type="NCBI Taxonomy" id="1796921"/>
    <lineage>
        <taxon>Bacteria</taxon>
        <taxon>Pseudomonadati</taxon>
        <taxon>Verrucomicrobiota</taxon>
        <taxon>Opitutia</taxon>
        <taxon>Opitutales</taxon>
        <taxon>Opitutaceae</taxon>
        <taxon>Ereboglobus</taxon>
    </lineage>
</organism>
<reference evidence="4 5" key="1">
    <citation type="journal article" date="2018" name="Syst. Appl. Microbiol.">
        <title>Ereboglobus luteus gen. nov. sp. nov. from cockroach guts, and new insights into the oxygen relationship of the genera Opitutus and Didymococcus (Verrucomicrobia: Opitutaceae).</title>
        <authorList>
            <person name="Tegtmeier D."/>
            <person name="Belitz A."/>
            <person name="Radek R."/>
            <person name="Heimerl T."/>
            <person name="Brune A."/>
        </authorList>
    </citation>
    <scope>NUCLEOTIDE SEQUENCE [LARGE SCALE GENOMIC DNA]</scope>
    <source>
        <strain evidence="4 5">Ho45</strain>
    </source>
</reference>
<evidence type="ECO:0000256" key="2">
    <source>
        <dbReference type="SAM" id="SignalP"/>
    </source>
</evidence>
<dbReference type="Proteomes" id="UP000244896">
    <property type="component" value="Chromosome"/>
</dbReference>
<dbReference type="Pfam" id="PF20434">
    <property type="entry name" value="BD-FAE"/>
    <property type="match status" value="1"/>
</dbReference>
<dbReference type="Gene3D" id="3.40.50.1820">
    <property type="entry name" value="alpha/beta hydrolase"/>
    <property type="match status" value="1"/>
</dbReference>
<evidence type="ECO:0000259" key="3">
    <source>
        <dbReference type="Pfam" id="PF20434"/>
    </source>
</evidence>
<dbReference type="EMBL" id="CP023004">
    <property type="protein sequence ID" value="AWI09923.1"/>
    <property type="molecule type" value="Genomic_DNA"/>
</dbReference>
<keyword evidence="5" id="KW-1185">Reference proteome</keyword>
<evidence type="ECO:0000313" key="5">
    <source>
        <dbReference type="Proteomes" id="UP000244896"/>
    </source>
</evidence>
<dbReference type="InterPro" id="IPR050300">
    <property type="entry name" value="GDXG_lipolytic_enzyme"/>
</dbReference>
<feature type="signal peptide" evidence="2">
    <location>
        <begin position="1"/>
        <end position="21"/>
    </location>
</feature>
<dbReference type="InterPro" id="IPR049492">
    <property type="entry name" value="BD-FAE-like_dom"/>
</dbReference>
<feature type="domain" description="BD-FAE-like" evidence="3">
    <location>
        <begin position="61"/>
        <end position="253"/>
    </location>
</feature>
<dbReference type="AlphaFoldDB" id="A0A2U8E4Y5"/>
<protein>
    <recommendedName>
        <fullName evidence="3">BD-FAE-like domain-containing protein</fullName>
    </recommendedName>
</protein>